<dbReference type="Gene3D" id="3.30.559.30">
    <property type="entry name" value="Nonribosomal peptide synthetase, condensation domain"/>
    <property type="match status" value="1"/>
</dbReference>
<dbReference type="FunFam" id="2.30.38.10:FF:000001">
    <property type="entry name" value="Non-ribosomal peptide synthetase PvdI"/>
    <property type="match status" value="1"/>
</dbReference>
<dbReference type="InterPro" id="IPR036736">
    <property type="entry name" value="ACP-like_sf"/>
</dbReference>
<evidence type="ECO:0000256" key="5">
    <source>
        <dbReference type="SAM" id="MobiDB-lite"/>
    </source>
</evidence>
<dbReference type="PROSITE" id="PS50075">
    <property type="entry name" value="CARRIER"/>
    <property type="match status" value="1"/>
</dbReference>
<comment type="cofactor">
    <cofactor evidence="1">
        <name>pantetheine 4'-phosphate</name>
        <dbReference type="ChEBI" id="CHEBI:47942"/>
    </cofactor>
</comment>
<dbReference type="NCBIfam" id="TIGR01733">
    <property type="entry name" value="AA-adenyl-dom"/>
    <property type="match status" value="1"/>
</dbReference>
<dbReference type="GO" id="GO:0003824">
    <property type="term" value="F:catalytic activity"/>
    <property type="evidence" value="ECO:0007669"/>
    <property type="project" value="InterPro"/>
</dbReference>
<dbReference type="GO" id="GO:0005737">
    <property type="term" value="C:cytoplasm"/>
    <property type="evidence" value="ECO:0007669"/>
    <property type="project" value="TreeGrafter"/>
</dbReference>
<accession>A0A940YBM3</accession>
<evidence type="ECO:0000313" key="8">
    <source>
        <dbReference type="Proteomes" id="UP000676246"/>
    </source>
</evidence>
<reference evidence="7 8" key="1">
    <citation type="submission" date="2021-04" db="EMBL/GenBank/DDBJ databases">
        <title>The genome sequence of Ideonella sp. 3Y2.</title>
        <authorList>
            <person name="Liu Y."/>
        </authorList>
    </citation>
    <scope>NUCLEOTIDE SEQUENCE [LARGE SCALE GENOMIC DNA]</scope>
    <source>
        <strain evidence="7 8">3Y2</strain>
    </source>
</reference>
<dbReference type="GO" id="GO:0043041">
    <property type="term" value="P:amino acid activation for nonribosomal peptide biosynthetic process"/>
    <property type="evidence" value="ECO:0007669"/>
    <property type="project" value="TreeGrafter"/>
</dbReference>
<dbReference type="InterPro" id="IPR029058">
    <property type="entry name" value="AB_hydrolase_fold"/>
</dbReference>
<keyword evidence="3" id="KW-0596">Phosphopantetheine</keyword>
<dbReference type="InterPro" id="IPR009081">
    <property type="entry name" value="PP-bd_ACP"/>
</dbReference>
<dbReference type="FunFam" id="1.10.1200.10:FF:000005">
    <property type="entry name" value="Nonribosomal peptide synthetase 1"/>
    <property type="match status" value="1"/>
</dbReference>
<proteinExistence type="inferred from homology"/>
<evidence type="ECO:0000259" key="6">
    <source>
        <dbReference type="PROSITE" id="PS50075"/>
    </source>
</evidence>
<dbReference type="InterPro" id="IPR000873">
    <property type="entry name" value="AMP-dep_synth/lig_dom"/>
</dbReference>
<dbReference type="SUPFAM" id="SSF52777">
    <property type="entry name" value="CoA-dependent acyltransferases"/>
    <property type="match status" value="2"/>
</dbReference>
<evidence type="ECO:0000256" key="3">
    <source>
        <dbReference type="ARBA" id="ARBA00022450"/>
    </source>
</evidence>
<dbReference type="InterPro" id="IPR025110">
    <property type="entry name" value="AMP-bd_C"/>
</dbReference>
<dbReference type="SUPFAM" id="SSF47336">
    <property type="entry name" value="ACP-like"/>
    <property type="match status" value="1"/>
</dbReference>
<evidence type="ECO:0000256" key="2">
    <source>
        <dbReference type="ARBA" id="ARBA00006432"/>
    </source>
</evidence>
<dbReference type="FunFam" id="3.30.300.30:FF:000010">
    <property type="entry name" value="Enterobactin synthetase component F"/>
    <property type="match status" value="1"/>
</dbReference>
<dbReference type="PROSITE" id="PS00012">
    <property type="entry name" value="PHOSPHOPANTETHEINE"/>
    <property type="match status" value="1"/>
</dbReference>
<dbReference type="CDD" id="cd05930">
    <property type="entry name" value="A_NRPS"/>
    <property type="match status" value="1"/>
</dbReference>
<dbReference type="Pfam" id="PF13193">
    <property type="entry name" value="AMP-binding_C"/>
    <property type="match status" value="1"/>
</dbReference>
<dbReference type="GO" id="GO:0044550">
    <property type="term" value="P:secondary metabolite biosynthetic process"/>
    <property type="evidence" value="ECO:0007669"/>
    <property type="project" value="UniProtKB-ARBA"/>
</dbReference>
<evidence type="ECO:0000256" key="1">
    <source>
        <dbReference type="ARBA" id="ARBA00001957"/>
    </source>
</evidence>
<dbReference type="Gene3D" id="3.40.50.1820">
    <property type="entry name" value="alpha/beta hydrolase"/>
    <property type="match status" value="1"/>
</dbReference>
<name>A0A940YBM3_9BURK</name>
<dbReference type="Pfam" id="PF00668">
    <property type="entry name" value="Condensation"/>
    <property type="match status" value="1"/>
</dbReference>
<dbReference type="Gene3D" id="3.30.559.10">
    <property type="entry name" value="Chloramphenicol acetyltransferase-like domain"/>
    <property type="match status" value="1"/>
</dbReference>
<comment type="similarity">
    <text evidence="2">Belongs to the ATP-dependent AMP-binding enzyme family.</text>
</comment>
<organism evidence="7 8">
    <name type="scientific">Ideonella alba</name>
    <dbReference type="NCBI Taxonomy" id="2824118"/>
    <lineage>
        <taxon>Bacteria</taxon>
        <taxon>Pseudomonadati</taxon>
        <taxon>Pseudomonadota</taxon>
        <taxon>Betaproteobacteria</taxon>
        <taxon>Burkholderiales</taxon>
        <taxon>Sphaerotilaceae</taxon>
        <taxon>Ideonella</taxon>
    </lineage>
</organism>
<dbReference type="InterPro" id="IPR010071">
    <property type="entry name" value="AA_adenyl_dom"/>
</dbReference>
<sequence length="1075" mass="116352">MNKSKLTIAQQGLWYLCQSDAATSAAYNMVFAFASAQAVDTALLERALLVLCRRHESLRSAITAQAGVPSLSIQDADDLHAVPVTLVHAPLRDLALAETERPFDLAVPPLLRALVAQPIVGTDGGVVLSFPHIVFDGASAEVFLDELAAVSKALAEHREPAWLTQPLIASELAREEARYCESQAGHAALQATLSRLAGIPSRVALPLLSESRHQETGSAISGVAEFSLDVEAVKRINAAALRHRITPTAYHLAAFAALVHRYSGQADFAISMPVSNRQSPEAVSAIGYLTNLGIVRARIDTGDTVRGLLAGVQDQLFDLMESAALPFPLVARGMKRAGHSIQGPLVQLGFGYEAKPVPPLCLADQSLPPVECVPKFVKNELTLDIREDSCGLRGWLLYDRGHLDAWLVQAMARSYAVLVEELAAAAPDSPVAALRLLTEPEQNQILLGWNDTRIDFPRDKCIHQLFEEQVERSPDATAVAMDDKQLSYSQLNAKANQLAHHLRCQGVKPDTLVGICLERGLDMVIGLLSILKAGGAYVPLDADYPEERVAYILQDTGAQIVLTQSSLKARLPRSSYEIVCLDSDWSDIGSHVHLNPQTLTSSLNLAYCIYTSGSTGKPKGVLVEHGAAACHLLERSKAYRLKPGTRCLQLASINFDVSVEQLFSPLVCGATVILRGREIWSPQELLVQVRRQSIGVADIPAAYWHEYARKNLADLESLPLDTLIVGGEAVRAQACRGITLPMRVINAYGPTEAIVTATQYMLRPLHMPSGPLIPIGRPTAQRKIYILDGNLQPVPIGVTGELHIAGAGLARGYLNCPVPTAVKFIPNPFDEPGSRMYKTGDLARYLPDGNIEFLGRIDQQVKIRGFRIEVGEVEAALLDCAGIGDAVVTAREDELGDKRLVAYVVPLSGMLDIVDLRTQLSAFLPEYMIPSGWVFLNSLPLNSSGKVDRNSLPAPELSRDSLGTGYVAPRNTSEEMLAGIWIEVLGVERVGVHDNFFALGGHSLLATQIASRLAEKGYGDIGLRRLFDHPTIAALAASIDQATGAISPPEVPTITRQARRHDAMRTADRQSSSLQ</sequence>
<dbReference type="FunFam" id="3.40.50.980:FF:000001">
    <property type="entry name" value="Non-ribosomal peptide synthetase"/>
    <property type="match status" value="1"/>
</dbReference>
<keyword evidence="8" id="KW-1185">Reference proteome</keyword>
<dbReference type="FunFam" id="3.40.50.12780:FF:000012">
    <property type="entry name" value="Non-ribosomal peptide synthetase"/>
    <property type="match status" value="1"/>
</dbReference>
<dbReference type="Proteomes" id="UP000676246">
    <property type="component" value="Unassembled WGS sequence"/>
</dbReference>
<dbReference type="AlphaFoldDB" id="A0A940YBM3"/>
<dbReference type="RefSeq" id="WP_210857226.1">
    <property type="nucleotide sequence ID" value="NZ_JAGQDD010000032.1"/>
</dbReference>
<dbReference type="Gene3D" id="3.30.300.30">
    <property type="match status" value="1"/>
</dbReference>
<dbReference type="InterPro" id="IPR006162">
    <property type="entry name" value="Ppantetheine_attach_site"/>
</dbReference>
<dbReference type="InterPro" id="IPR023213">
    <property type="entry name" value="CAT-like_dom_sf"/>
</dbReference>
<dbReference type="SMART" id="SM00823">
    <property type="entry name" value="PKS_PP"/>
    <property type="match status" value="1"/>
</dbReference>
<dbReference type="Pfam" id="PF00550">
    <property type="entry name" value="PP-binding"/>
    <property type="match status" value="1"/>
</dbReference>
<dbReference type="Gene3D" id="2.30.38.10">
    <property type="entry name" value="Luciferase, Domain 3"/>
    <property type="match status" value="1"/>
</dbReference>
<dbReference type="PANTHER" id="PTHR45527">
    <property type="entry name" value="NONRIBOSOMAL PEPTIDE SYNTHETASE"/>
    <property type="match status" value="1"/>
</dbReference>
<dbReference type="GO" id="GO:0031177">
    <property type="term" value="F:phosphopantetheine binding"/>
    <property type="evidence" value="ECO:0007669"/>
    <property type="project" value="InterPro"/>
</dbReference>
<feature type="region of interest" description="Disordered" evidence="5">
    <location>
        <begin position="1046"/>
        <end position="1075"/>
    </location>
</feature>
<evidence type="ECO:0000256" key="4">
    <source>
        <dbReference type="ARBA" id="ARBA00022553"/>
    </source>
</evidence>
<keyword evidence="4" id="KW-0597">Phosphoprotein</keyword>
<dbReference type="PANTHER" id="PTHR45527:SF1">
    <property type="entry name" value="FATTY ACID SYNTHASE"/>
    <property type="match status" value="1"/>
</dbReference>
<gene>
    <name evidence="7" type="ORF">KAK03_24060</name>
</gene>
<dbReference type="SUPFAM" id="SSF56801">
    <property type="entry name" value="Acetyl-CoA synthetase-like"/>
    <property type="match status" value="1"/>
</dbReference>
<dbReference type="EMBL" id="JAGQDD010000032">
    <property type="protein sequence ID" value="MBQ0933562.1"/>
    <property type="molecule type" value="Genomic_DNA"/>
</dbReference>
<dbReference type="Pfam" id="PF00501">
    <property type="entry name" value="AMP-binding"/>
    <property type="match status" value="1"/>
</dbReference>
<comment type="caution">
    <text evidence="7">The sequence shown here is derived from an EMBL/GenBank/DDBJ whole genome shotgun (WGS) entry which is preliminary data.</text>
</comment>
<dbReference type="InterPro" id="IPR001242">
    <property type="entry name" value="Condensation_dom"/>
</dbReference>
<dbReference type="InterPro" id="IPR045851">
    <property type="entry name" value="AMP-bd_C_sf"/>
</dbReference>
<dbReference type="InterPro" id="IPR020806">
    <property type="entry name" value="PKS_PP-bd"/>
</dbReference>
<feature type="domain" description="Carrier" evidence="6">
    <location>
        <begin position="968"/>
        <end position="1043"/>
    </location>
</feature>
<protein>
    <submittedName>
        <fullName evidence="7">Amino acid adenylation domain-containing protein</fullName>
    </submittedName>
</protein>
<evidence type="ECO:0000313" key="7">
    <source>
        <dbReference type="EMBL" id="MBQ0933562.1"/>
    </source>
</evidence>
<dbReference type="Gene3D" id="3.40.50.980">
    <property type="match status" value="2"/>
</dbReference>